<dbReference type="Proteomes" id="UP001601303">
    <property type="component" value="Unassembled WGS sequence"/>
</dbReference>
<accession>A0ABW6M766</accession>
<dbReference type="RefSeq" id="WP_388109574.1">
    <property type="nucleotide sequence ID" value="NZ_JBIAHM010000009.1"/>
</dbReference>
<evidence type="ECO:0000313" key="2">
    <source>
        <dbReference type="Proteomes" id="UP001601303"/>
    </source>
</evidence>
<evidence type="ECO:0000313" key="1">
    <source>
        <dbReference type="EMBL" id="MFE9601981.1"/>
    </source>
</evidence>
<comment type="caution">
    <text evidence="1">The sequence shown here is derived from an EMBL/GenBank/DDBJ whole genome shotgun (WGS) entry which is preliminary data.</text>
</comment>
<organism evidence="1 2">
    <name type="scientific">Streptomyces hokutonensis</name>
    <dbReference type="NCBI Taxonomy" id="1306990"/>
    <lineage>
        <taxon>Bacteria</taxon>
        <taxon>Bacillati</taxon>
        <taxon>Actinomycetota</taxon>
        <taxon>Actinomycetes</taxon>
        <taxon>Kitasatosporales</taxon>
        <taxon>Streptomycetaceae</taxon>
        <taxon>Streptomyces</taxon>
    </lineage>
</organism>
<sequence>MKARVLFEKVAPEIVPVDNPLEAYKMFAGRVMAWLGLMEQLLADVKSPRYRGATAEQVRGEVQLYERAMDRANTVLGTYAKLNIDERLTRISEQQAHTMVTAVTAALQAAGLSADQQLLVRGALARQLRALPASERDGA</sequence>
<reference evidence="1 2" key="1">
    <citation type="submission" date="2024-10" db="EMBL/GenBank/DDBJ databases">
        <title>The Natural Products Discovery Center: Release of the First 8490 Sequenced Strains for Exploring Actinobacteria Biosynthetic Diversity.</title>
        <authorList>
            <person name="Kalkreuter E."/>
            <person name="Kautsar S.A."/>
            <person name="Yang D."/>
            <person name="Bader C.D."/>
            <person name="Teijaro C.N."/>
            <person name="Fluegel L."/>
            <person name="Davis C.M."/>
            <person name="Simpson J.R."/>
            <person name="Lauterbach L."/>
            <person name="Steele A.D."/>
            <person name="Gui C."/>
            <person name="Meng S."/>
            <person name="Li G."/>
            <person name="Viehrig K."/>
            <person name="Ye F."/>
            <person name="Su P."/>
            <person name="Kiefer A.F."/>
            <person name="Nichols A."/>
            <person name="Cepeda A.J."/>
            <person name="Yan W."/>
            <person name="Fan B."/>
            <person name="Jiang Y."/>
            <person name="Adhikari A."/>
            <person name="Zheng C.-J."/>
            <person name="Schuster L."/>
            <person name="Cowan T.M."/>
            <person name="Smanski M.J."/>
            <person name="Chevrette M.G."/>
            <person name="De Carvalho L.P.S."/>
            <person name="Shen B."/>
        </authorList>
    </citation>
    <scope>NUCLEOTIDE SEQUENCE [LARGE SCALE GENOMIC DNA]</scope>
    <source>
        <strain evidence="1 2">NPDC006488</strain>
    </source>
</reference>
<gene>
    <name evidence="1" type="ORF">ACFYNQ_25880</name>
</gene>
<protein>
    <submittedName>
        <fullName evidence="1">Uncharacterized protein</fullName>
    </submittedName>
</protein>
<dbReference type="EMBL" id="JBIAHM010000009">
    <property type="protein sequence ID" value="MFE9601981.1"/>
    <property type="molecule type" value="Genomic_DNA"/>
</dbReference>
<keyword evidence="2" id="KW-1185">Reference proteome</keyword>
<name>A0ABW6M766_9ACTN</name>
<proteinExistence type="predicted"/>